<dbReference type="InterPro" id="IPR001279">
    <property type="entry name" value="Metallo-B-lactamas"/>
</dbReference>
<organism evidence="2 3">
    <name type="scientific">Anaerosporobacter mobilis DSM 15930</name>
    <dbReference type="NCBI Taxonomy" id="1120996"/>
    <lineage>
        <taxon>Bacteria</taxon>
        <taxon>Bacillati</taxon>
        <taxon>Bacillota</taxon>
        <taxon>Clostridia</taxon>
        <taxon>Lachnospirales</taxon>
        <taxon>Lachnospiraceae</taxon>
        <taxon>Anaerosporobacter</taxon>
    </lineage>
</organism>
<dbReference type="Proteomes" id="UP000184038">
    <property type="component" value="Unassembled WGS sequence"/>
</dbReference>
<dbReference type="Pfam" id="PF00753">
    <property type="entry name" value="Lactamase_B"/>
    <property type="match status" value="1"/>
</dbReference>
<dbReference type="SMART" id="SM00849">
    <property type="entry name" value="Lactamase_B"/>
    <property type="match status" value="1"/>
</dbReference>
<evidence type="ECO:0000259" key="1">
    <source>
        <dbReference type="SMART" id="SM00849"/>
    </source>
</evidence>
<name>A0A1M7M8Z7_9FIRM</name>
<accession>A0A1M7M8Z7</accession>
<reference evidence="2 3" key="1">
    <citation type="submission" date="2016-11" db="EMBL/GenBank/DDBJ databases">
        <authorList>
            <person name="Jaros S."/>
            <person name="Januszkiewicz K."/>
            <person name="Wedrychowicz H."/>
        </authorList>
    </citation>
    <scope>NUCLEOTIDE SEQUENCE [LARGE SCALE GENOMIC DNA]</scope>
    <source>
        <strain evidence="2 3">DSM 15930</strain>
    </source>
</reference>
<dbReference type="InterPro" id="IPR036866">
    <property type="entry name" value="RibonucZ/Hydroxyglut_hydro"/>
</dbReference>
<gene>
    <name evidence="2" type="ORF">SAMN02746066_03665</name>
</gene>
<proteinExistence type="predicted"/>
<dbReference type="OrthoDB" id="9761531at2"/>
<dbReference type="InterPro" id="IPR050855">
    <property type="entry name" value="NDM-1-like"/>
</dbReference>
<keyword evidence="3" id="KW-1185">Reference proteome</keyword>
<dbReference type="SUPFAM" id="SSF56281">
    <property type="entry name" value="Metallo-hydrolase/oxidoreductase"/>
    <property type="match status" value="1"/>
</dbReference>
<feature type="domain" description="Metallo-beta-lactamase" evidence="1">
    <location>
        <begin position="25"/>
        <end position="212"/>
    </location>
</feature>
<evidence type="ECO:0000313" key="2">
    <source>
        <dbReference type="EMBL" id="SHM87173.1"/>
    </source>
</evidence>
<dbReference type="Gene3D" id="3.60.15.10">
    <property type="entry name" value="Ribonuclease Z/Hydroxyacylglutathione hydrolase-like"/>
    <property type="match status" value="1"/>
</dbReference>
<dbReference type="AlphaFoldDB" id="A0A1M7M8Z7"/>
<dbReference type="PANTHER" id="PTHR42951">
    <property type="entry name" value="METALLO-BETA-LACTAMASE DOMAIN-CONTAINING"/>
    <property type="match status" value="1"/>
</dbReference>
<dbReference type="EMBL" id="FRCP01000020">
    <property type="protein sequence ID" value="SHM87173.1"/>
    <property type="molecule type" value="Genomic_DNA"/>
</dbReference>
<evidence type="ECO:0000313" key="3">
    <source>
        <dbReference type="Proteomes" id="UP000184038"/>
    </source>
</evidence>
<dbReference type="STRING" id="1120996.SAMN02746066_03665"/>
<protein>
    <submittedName>
        <fullName evidence="2">Glyoxylase, beta-lactamase superfamily II</fullName>
    </submittedName>
</protein>
<dbReference type="RefSeq" id="WP_073289982.1">
    <property type="nucleotide sequence ID" value="NZ_FRCP01000020.1"/>
</dbReference>
<sequence>MNEWFTVEILDNDSYIISEYNHWEETHCYLLLGTNKAALIDTGLGVSNIRNVIDELTQLPISVINTHAHWDHIGGHHLFEDISIHTLEADWLSKQFPIPLQLVKSNLLKEPCQFPQNFNIDTYQIYQGLPTTILNDGNVIDLGNRKLQIFHTPGHSPGHICLYEESKEYLYSGDLIYTGCLDAFYPTTNPYDFMNSVSKMKDLPLKKLLPAHHSLDISTTLVSDIFNGFKEIYESGRLVQGNGVFEFQNFSIHI</sequence>
<dbReference type="PANTHER" id="PTHR42951:SF4">
    <property type="entry name" value="ACYL-COENZYME A THIOESTERASE MBLAC2"/>
    <property type="match status" value="1"/>
</dbReference>